<gene>
    <name evidence="2" type="ORF">WISP_109953</name>
</gene>
<feature type="compositionally biased region" description="Polar residues" evidence="1">
    <location>
        <begin position="119"/>
        <end position="135"/>
    </location>
</feature>
<reference evidence="2" key="1">
    <citation type="submission" date="2019-10" db="EMBL/GenBank/DDBJ databases">
        <authorList>
            <person name="Soares A.E.R."/>
            <person name="Aleixo A."/>
            <person name="Schneider P."/>
            <person name="Miyaki C.Y."/>
            <person name="Schneider M.P."/>
            <person name="Mello C."/>
            <person name="Vasconcelos A.T.R."/>
        </authorList>
    </citation>
    <scope>NUCLEOTIDE SEQUENCE</scope>
    <source>
        <tissue evidence="2">Muscle</tissue>
    </source>
</reference>
<feature type="region of interest" description="Disordered" evidence="1">
    <location>
        <begin position="116"/>
        <end position="135"/>
    </location>
</feature>
<organism evidence="2 3">
    <name type="scientific">Willisornis vidua</name>
    <name type="common">Xingu scale-backed antbird</name>
    <dbReference type="NCBI Taxonomy" id="1566151"/>
    <lineage>
        <taxon>Eukaryota</taxon>
        <taxon>Metazoa</taxon>
        <taxon>Chordata</taxon>
        <taxon>Craniata</taxon>
        <taxon>Vertebrata</taxon>
        <taxon>Euteleostomi</taxon>
        <taxon>Archelosauria</taxon>
        <taxon>Archosauria</taxon>
        <taxon>Dinosauria</taxon>
        <taxon>Saurischia</taxon>
        <taxon>Theropoda</taxon>
        <taxon>Coelurosauria</taxon>
        <taxon>Aves</taxon>
        <taxon>Neognathae</taxon>
        <taxon>Neoaves</taxon>
        <taxon>Telluraves</taxon>
        <taxon>Australaves</taxon>
        <taxon>Passeriformes</taxon>
        <taxon>Thamnophilidae</taxon>
        <taxon>Willisornis</taxon>
    </lineage>
</organism>
<proteinExistence type="predicted"/>
<keyword evidence="3" id="KW-1185">Reference proteome</keyword>
<accession>A0ABQ9CVZ3</accession>
<protein>
    <submittedName>
        <fullName evidence="2">Uncharacterized protein</fullName>
    </submittedName>
</protein>
<name>A0ABQ9CVZ3_9PASS</name>
<sequence>MSSLWTSRKLCHLDFVHSERQYELEQGYAAADFQSAVVSITLDDLPLHCFDMPYLSNWEMTFLQTPSCFGSGNGGYRGGFWEKLVEASTMSNRANASQLQDGLLVKAGPISNDVAEGSNRASWVPGTQTEATHDK</sequence>
<comment type="caution">
    <text evidence="2">The sequence shown here is derived from an EMBL/GenBank/DDBJ whole genome shotgun (WGS) entry which is preliminary data.</text>
</comment>
<evidence type="ECO:0000313" key="2">
    <source>
        <dbReference type="EMBL" id="KAJ7410209.1"/>
    </source>
</evidence>
<evidence type="ECO:0000313" key="3">
    <source>
        <dbReference type="Proteomes" id="UP001145742"/>
    </source>
</evidence>
<dbReference type="EMBL" id="WHWB01034420">
    <property type="protein sequence ID" value="KAJ7410209.1"/>
    <property type="molecule type" value="Genomic_DNA"/>
</dbReference>
<dbReference type="Proteomes" id="UP001145742">
    <property type="component" value="Unassembled WGS sequence"/>
</dbReference>
<evidence type="ECO:0000256" key="1">
    <source>
        <dbReference type="SAM" id="MobiDB-lite"/>
    </source>
</evidence>